<evidence type="ECO:0000313" key="3">
    <source>
        <dbReference type="EMBL" id="KHJ31941.1"/>
    </source>
</evidence>
<evidence type="ECO:0000259" key="2">
    <source>
        <dbReference type="PROSITE" id="PS50006"/>
    </source>
</evidence>
<dbReference type="OMA" id="RDRVEIM"/>
<dbReference type="HOGENOM" id="CLU_027207_0_0_1"/>
<keyword evidence="4" id="KW-1185">Reference proteome</keyword>
<feature type="compositionally biased region" description="Polar residues" evidence="1">
    <location>
        <begin position="55"/>
        <end position="64"/>
    </location>
</feature>
<proteinExistence type="predicted"/>
<dbReference type="EMBL" id="JNVN01002456">
    <property type="protein sequence ID" value="KHJ31941.1"/>
    <property type="molecule type" value="Genomic_DNA"/>
</dbReference>
<gene>
    <name evidence="3" type="ORF">EV44_g0693</name>
</gene>
<dbReference type="Proteomes" id="UP000030854">
    <property type="component" value="Unassembled WGS sequence"/>
</dbReference>
<reference evidence="3 4" key="1">
    <citation type="journal article" date="2014" name="BMC Genomics">
        <title>Adaptive genomic structural variation in the grape powdery mildew pathogen, Erysiphe necator.</title>
        <authorList>
            <person name="Jones L."/>
            <person name="Riaz S."/>
            <person name="Morales-Cruz A."/>
            <person name="Amrine K.C."/>
            <person name="McGuire B."/>
            <person name="Gubler W.D."/>
            <person name="Walker M.A."/>
            <person name="Cantu D."/>
        </authorList>
    </citation>
    <scope>NUCLEOTIDE SEQUENCE [LARGE SCALE GENOMIC DNA]</scope>
    <source>
        <strain evidence="4">c</strain>
    </source>
</reference>
<sequence>MSALSRCPPGKTNSLPPPESSIKGLKRSAPALLPAFEPFSSSPGYPRPSKRQAFAPSSSNENRNTTYPTPIPSSTTGILSSSPPPIPSTQNEVQHPSINKSNQLSLSVVPSVLVPENGNVIRIGRSSKSSDFQLSSSRLISRVHVEARYIAATAPLEPNTIEIKCKGWNGLKVHCPGKTWQLSKNDTFTTETEFVEVMIEVQDTRVLLAWPGRDQFNLIDSHNNFFDNDKTPSRCRNSHTAHSNIPPSSPILYNERIEYPISPSPIRHHTICQFLDKLDAIETAEAQVYEDLAATSEEFLVNDLFASENRSSSFHISEPNANSELSDKVSYISDDENVPLKHSLDHSSSKFDSQIISIITQDPIVSTSECLSPTLSIRTATSDFTNQSEISNHSINQLAYSLKSSLPLSQIFFKLPSHLKESYATHQDILDDKPFTKIDLQHILNLTKCIGEISREGKDAAGKPLESEYYYILEQDHDEARRAAVQSLRKPSLRSCRKKHKQYYWRKPKTP</sequence>
<dbReference type="STRING" id="52586.A0A0B1P4S5"/>
<accession>A0A0B1P4S5</accession>
<dbReference type="InterPro" id="IPR008984">
    <property type="entry name" value="SMAD_FHA_dom_sf"/>
</dbReference>
<dbReference type="AlphaFoldDB" id="A0A0B1P4S5"/>
<dbReference type="PROSITE" id="PS50006">
    <property type="entry name" value="FHA_DOMAIN"/>
    <property type="match status" value="1"/>
</dbReference>
<evidence type="ECO:0000256" key="1">
    <source>
        <dbReference type="SAM" id="MobiDB-lite"/>
    </source>
</evidence>
<feature type="compositionally biased region" description="Low complexity" evidence="1">
    <location>
        <begin position="65"/>
        <end position="81"/>
    </location>
</feature>
<dbReference type="SUPFAM" id="SSF49879">
    <property type="entry name" value="SMAD/FHA domain"/>
    <property type="match status" value="1"/>
</dbReference>
<evidence type="ECO:0000313" key="4">
    <source>
        <dbReference type="Proteomes" id="UP000030854"/>
    </source>
</evidence>
<protein>
    <submittedName>
        <fullName evidence="3">Putative transcription factor tos4</fullName>
    </submittedName>
</protein>
<feature type="region of interest" description="Disordered" evidence="1">
    <location>
        <begin position="1"/>
        <end position="95"/>
    </location>
</feature>
<comment type="caution">
    <text evidence="3">The sequence shown here is derived from an EMBL/GenBank/DDBJ whole genome shotgun (WGS) entry which is preliminary data.</text>
</comment>
<organism evidence="3 4">
    <name type="scientific">Uncinula necator</name>
    <name type="common">Grape powdery mildew</name>
    <dbReference type="NCBI Taxonomy" id="52586"/>
    <lineage>
        <taxon>Eukaryota</taxon>
        <taxon>Fungi</taxon>
        <taxon>Dikarya</taxon>
        <taxon>Ascomycota</taxon>
        <taxon>Pezizomycotina</taxon>
        <taxon>Leotiomycetes</taxon>
        <taxon>Erysiphales</taxon>
        <taxon>Erysiphaceae</taxon>
        <taxon>Erysiphe</taxon>
    </lineage>
</organism>
<feature type="domain" description="FHA" evidence="2">
    <location>
        <begin position="121"/>
        <end position="174"/>
    </location>
</feature>
<name>A0A0B1P4S5_UNCNE</name>
<dbReference type="InterPro" id="IPR000253">
    <property type="entry name" value="FHA_dom"/>
</dbReference>